<keyword evidence="4 13" id="KW-0812">Transmembrane</keyword>
<feature type="transmembrane region" description="Helical" evidence="13">
    <location>
        <begin position="12"/>
        <end position="30"/>
    </location>
</feature>
<evidence type="ECO:0000256" key="6">
    <source>
        <dbReference type="ARBA" id="ARBA00022989"/>
    </source>
</evidence>
<dbReference type="RefSeq" id="WP_206855436.1">
    <property type="nucleotide sequence ID" value="NZ_CP147250.1"/>
</dbReference>
<evidence type="ECO:0000256" key="1">
    <source>
        <dbReference type="ARBA" id="ARBA00004162"/>
    </source>
</evidence>
<evidence type="ECO:0000256" key="11">
    <source>
        <dbReference type="ARBA" id="ARBA00023667"/>
    </source>
</evidence>
<evidence type="ECO:0000313" key="14">
    <source>
        <dbReference type="EMBL" id="WYJ80176.1"/>
    </source>
</evidence>
<keyword evidence="8 14" id="KW-0012">Acyltransferase</keyword>
<feature type="transmembrane region" description="Helical" evidence="13">
    <location>
        <begin position="125"/>
        <end position="144"/>
    </location>
</feature>
<accession>A0ABZ2SWS2</accession>
<evidence type="ECO:0000313" key="15">
    <source>
        <dbReference type="Proteomes" id="UP000664360"/>
    </source>
</evidence>
<evidence type="ECO:0000256" key="8">
    <source>
        <dbReference type="ARBA" id="ARBA00023315"/>
    </source>
</evidence>
<keyword evidence="15" id="KW-1185">Reference proteome</keyword>
<reference evidence="14 15" key="1">
    <citation type="submission" date="2024-03" db="EMBL/GenBank/DDBJ databases">
        <title>The Genome Sequence of Enterococcus sp. DIV1094.</title>
        <authorList>
            <consortium name="The Broad Institute Genomics Platform"/>
            <consortium name="The Broad Institute Microbial Omics Core"/>
            <consortium name="The Broad Institute Genomic Center for Infectious Diseases"/>
            <person name="Earl A."/>
            <person name="Manson A."/>
            <person name="Gilmore M."/>
            <person name="Schwartman J."/>
            <person name="Shea T."/>
            <person name="Abouelleil A."/>
            <person name="Cao P."/>
            <person name="Chapman S."/>
            <person name="Cusick C."/>
            <person name="Young S."/>
            <person name="Neafsey D."/>
            <person name="Nusbaum C."/>
            <person name="Birren B."/>
        </authorList>
    </citation>
    <scope>NUCLEOTIDE SEQUENCE [LARGE SCALE GENOMIC DNA]</scope>
    <source>
        <strain evidence="14 15">DIV1094</strain>
    </source>
</reference>
<sequence length="161" mass="19393">MPLIYFTPFRLILVDILAWLVIHLGISYLLRQVDDGFFERNKRWFRPFSFEKSGDFWQKKFRIKAWKDRLPDGTVIAKNGFDKSKLANNNIESLKQFVIETQRAELTHWFLIPPAFLFFLWNPAWAGWVMVIYALVVNLPFIMIQRYNRPRLERVLKKIKN</sequence>
<protein>
    <recommendedName>
        <fullName evidence="11">Glycosyl-4,4'-diaponeurosporenoate acyltransferase</fullName>
    </recommendedName>
</protein>
<evidence type="ECO:0000256" key="5">
    <source>
        <dbReference type="ARBA" id="ARBA00022729"/>
    </source>
</evidence>
<dbReference type="InterPro" id="IPR044021">
    <property type="entry name" value="CrtO"/>
</dbReference>
<dbReference type="Proteomes" id="UP000664360">
    <property type="component" value="Chromosome"/>
</dbReference>
<gene>
    <name evidence="14" type="ORF">DOK79_001733</name>
</gene>
<keyword evidence="7 13" id="KW-0472">Membrane</keyword>
<dbReference type="Pfam" id="PF18927">
    <property type="entry name" value="CrtO"/>
    <property type="match status" value="1"/>
</dbReference>
<keyword evidence="3" id="KW-0808">Transferase</keyword>
<evidence type="ECO:0000256" key="12">
    <source>
        <dbReference type="ARBA" id="ARBA00025324"/>
    </source>
</evidence>
<name>A0ABZ2SWS2_9ENTE</name>
<organism evidence="14 15">
    <name type="scientific">Candidatus Enterococcus mangumiae</name>
    <dbReference type="NCBI Taxonomy" id="2230878"/>
    <lineage>
        <taxon>Bacteria</taxon>
        <taxon>Bacillati</taxon>
        <taxon>Bacillota</taxon>
        <taxon>Bacilli</taxon>
        <taxon>Lactobacillales</taxon>
        <taxon>Enterococcaceae</taxon>
        <taxon>Enterococcus</taxon>
    </lineage>
</organism>
<dbReference type="GO" id="GO:0016746">
    <property type="term" value="F:acyltransferase activity"/>
    <property type="evidence" value="ECO:0007669"/>
    <property type="project" value="UniProtKB-KW"/>
</dbReference>
<dbReference type="EMBL" id="CP147250">
    <property type="protein sequence ID" value="WYJ80176.1"/>
    <property type="molecule type" value="Genomic_DNA"/>
</dbReference>
<comment type="function">
    <text evidence="12">Catalyzes the acylation of glycosyl-4,4'-diaponeurosporenoate, i.e. the esterification of glucose at the C6'' position with the carboxyl group of the C(15) fatty acid 12-methyltetradecanoic acid, to yield staphyloxanthin. This is the last step in the biosynthesis of this orange pigment, present in most staphylococci strains.</text>
</comment>
<comment type="similarity">
    <text evidence="10">Belongs to the acyltransferase CrtO family.</text>
</comment>
<comment type="pathway">
    <text evidence="9">Carotenoid biosynthesis; staphyloxanthin biosynthesis; staphyloxanthin from farnesyl diphosphate: step 5/5.</text>
</comment>
<evidence type="ECO:0000256" key="3">
    <source>
        <dbReference type="ARBA" id="ARBA00022679"/>
    </source>
</evidence>
<evidence type="ECO:0000256" key="10">
    <source>
        <dbReference type="ARBA" id="ARBA00023603"/>
    </source>
</evidence>
<evidence type="ECO:0000256" key="7">
    <source>
        <dbReference type="ARBA" id="ARBA00023136"/>
    </source>
</evidence>
<keyword evidence="5" id="KW-0732">Signal</keyword>
<proteinExistence type="inferred from homology"/>
<evidence type="ECO:0000256" key="4">
    <source>
        <dbReference type="ARBA" id="ARBA00022692"/>
    </source>
</evidence>
<evidence type="ECO:0000256" key="2">
    <source>
        <dbReference type="ARBA" id="ARBA00022475"/>
    </source>
</evidence>
<keyword evidence="6 13" id="KW-1133">Transmembrane helix</keyword>
<evidence type="ECO:0000256" key="9">
    <source>
        <dbReference type="ARBA" id="ARBA00023588"/>
    </source>
</evidence>
<comment type="subcellular location">
    <subcellularLocation>
        <location evidence="1">Cell membrane</location>
        <topology evidence="1">Single-pass membrane protein</topology>
    </subcellularLocation>
</comment>
<keyword evidence="2" id="KW-1003">Cell membrane</keyword>
<evidence type="ECO:0000256" key="13">
    <source>
        <dbReference type="SAM" id="Phobius"/>
    </source>
</evidence>